<evidence type="ECO:0000313" key="2">
    <source>
        <dbReference type="EMBL" id="KDR28510.1"/>
    </source>
</evidence>
<organism evidence="2 3">
    <name type="scientific">Caballeronia zhejiangensis</name>
    <dbReference type="NCBI Taxonomy" id="871203"/>
    <lineage>
        <taxon>Bacteria</taxon>
        <taxon>Pseudomonadati</taxon>
        <taxon>Pseudomonadota</taxon>
        <taxon>Betaproteobacteria</taxon>
        <taxon>Burkholderiales</taxon>
        <taxon>Burkholderiaceae</taxon>
        <taxon>Caballeronia</taxon>
    </lineage>
</organism>
<accession>A0A656QK48</accession>
<evidence type="ECO:0000256" key="1">
    <source>
        <dbReference type="SAM" id="SignalP"/>
    </source>
</evidence>
<sequence length="299" mass="31817">MLKALVLATAAAGAPLCSMAQPVELDTDAAHVIVVRPVDSWSGDTSVQQDTLDAIRDRQVSYDIMLDGTRYRGSPLVLQGVSDNPVTLGAQAALAAQKTTLVRKSAYLFHVGDATTLAPDDYPKFAKAQLDYRQLFVRREGDPRSLPARVRVRNIAGDALSIGALFIPVPGLGTAAGAQVMANSGIAEDLGNVPRPARAALIPAVLPALDTSAYRQIDVRRVDFRPDTPGEIVIAYKTEKTPQAEQDALVKAIVALAAADTTADAVDAARQTDFKERVAIWDACVADGKCQKEASNDKQ</sequence>
<dbReference type="EMBL" id="JFHD01000018">
    <property type="protein sequence ID" value="KDR28510.1"/>
    <property type="molecule type" value="Genomic_DNA"/>
</dbReference>
<gene>
    <name evidence="2" type="ORF">BG60_10980</name>
</gene>
<feature type="chain" id="PRO_5024846001" evidence="1">
    <location>
        <begin position="21"/>
        <end position="299"/>
    </location>
</feature>
<reference evidence="2 3" key="1">
    <citation type="submission" date="2014-03" db="EMBL/GenBank/DDBJ databases">
        <title>Draft Genome Sequences of Four Burkholderia Strains.</title>
        <authorList>
            <person name="Liu X.Y."/>
            <person name="Li C.X."/>
            <person name="Xu J.H."/>
        </authorList>
    </citation>
    <scope>NUCLEOTIDE SEQUENCE [LARGE SCALE GENOMIC DNA]</scope>
    <source>
        <strain evidence="2 3">OP-1</strain>
    </source>
</reference>
<name>A0A656QK48_9BURK</name>
<evidence type="ECO:0000313" key="3">
    <source>
        <dbReference type="Proteomes" id="UP000027451"/>
    </source>
</evidence>
<protein>
    <submittedName>
        <fullName evidence="2">Uncharacterized protein</fullName>
    </submittedName>
</protein>
<keyword evidence="3" id="KW-1185">Reference proteome</keyword>
<proteinExistence type="predicted"/>
<keyword evidence="1" id="KW-0732">Signal</keyword>
<dbReference type="Proteomes" id="UP000027451">
    <property type="component" value="Unassembled WGS sequence"/>
</dbReference>
<feature type="signal peptide" evidence="1">
    <location>
        <begin position="1"/>
        <end position="20"/>
    </location>
</feature>
<dbReference type="AlphaFoldDB" id="A0A656QK48"/>
<comment type="caution">
    <text evidence="2">The sequence shown here is derived from an EMBL/GenBank/DDBJ whole genome shotgun (WGS) entry which is preliminary data.</text>
</comment>